<keyword evidence="7" id="KW-0406">Ion transport</keyword>
<keyword evidence="6" id="KW-0333">Golgi apparatus</keyword>
<comment type="subunit">
    <text evidence="9">Heterodimer with SLC30A5; form a functional zinc ion transmembrane transporter.</text>
</comment>
<dbReference type="PANTHER" id="PTHR46531:SF1">
    <property type="entry name" value="ZINC TRANSPORTER 6"/>
    <property type="match status" value="1"/>
</dbReference>
<dbReference type="OrthoDB" id="5382797at2759"/>
<feature type="transmembrane region" description="Helical" evidence="11">
    <location>
        <begin position="181"/>
        <end position="204"/>
    </location>
</feature>
<keyword evidence="3 11" id="KW-0812">Transmembrane</keyword>
<evidence type="ECO:0000256" key="5">
    <source>
        <dbReference type="ARBA" id="ARBA00022989"/>
    </source>
</evidence>
<gene>
    <name evidence="14" type="primary">LOC107226571</name>
</gene>
<evidence type="ECO:0000256" key="7">
    <source>
        <dbReference type="ARBA" id="ARBA00023065"/>
    </source>
</evidence>
<evidence type="ECO:0000313" key="14">
    <source>
        <dbReference type="RefSeq" id="XP_015522917.2"/>
    </source>
</evidence>
<dbReference type="PANTHER" id="PTHR46531">
    <property type="entry name" value="ZINC TRANSPORTER 6"/>
    <property type="match status" value="1"/>
</dbReference>
<evidence type="ECO:0000256" key="6">
    <source>
        <dbReference type="ARBA" id="ARBA00023034"/>
    </source>
</evidence>
<dbReference type="Proteomes" id="UP000829291">
    <property type="component" value="Chromosome 3"/>
</dbReference>
<evidence type="ECO:0000256" key="11">
    <source>
        <dbReference type="SAM" id="Phobius"/>
    </source>
</evidence>
<evidence type="ECO:0000313" key="13">
    <source>
        <dbReference type="Proteomes" id="UP000829291"/>
    </source>
</evidence>
<comment type="subcellular location">
    <subcellularLocation>
        <location evidence="1">Golgi apparatus</location>
        <location evidence="1">trans-Golgi network membrane</location>
        <topology evidence="1">Multi-pass membrane protein</topology>
    </subcellularLocation>
</comment>
<name>A0A6J0C8L9_NEOLC</name>
<evidence type="ECO:0000259" key="12">
    <source>
        <dbReference type="Pfam" id="PF01545"/>
    </source>
</evidence>
<dbReference type="KEGG" id="nlo:107226571"/>
<keyword evidence="4" id="KW-0862">Zinc</keyword>
<comment type="function">
    <text evidence="10">Has probably no intrinsic transporter activity but together with SLC30A5 forms a functional zinc ion:proton antiporter heterodimer, mediating zinc entry into the lumen of organelles along the secretory pathway. As part of that zinc ion:proton antiporter, contributes to zinc ion homeostasis within the early secretory pathway and regulates the activation and folding of enzymes like alkaline phosphatases and enzymes involved in phosphatidylinositol glycan anchor biosynthesis.</text>
</comment>
<dbReference type="RefSeq" id="XP_015522917.2">
    <property type="nucleotide sequence ID" value="XM_015667431.2"/>
</dbReference>
<reference evidence="14" key="1">
    <citation type="submission" date="2025-08" db="UniProtKB">
        <authorList>
            <consortium name="RefSeq"/>
        </authorList>
    </citation>
    <scope>IDENTIFICATION</scope>
    <source>
        <tissue evidence="14">Thorax and Abdomen</tissue>
    </source>
</reference>
<protein>
    <submittedName>
        <fullName evidence="14">Zinc transporter 6 isoform X1</fullName>
    </submittedName>
</protein>
<proteinExistence type="predicted"/>
<keyword evidence="2" id="KW-0813">Transport</keyword>
<feature type="transmembrane region" description="Helical" evidence="11">
    <location>
        <begin position="289"/>
        <end position="313"/>
    </location>
</feature>
<keyword evidence="5 11" id="KW-1133">Transmembrane helix</keyword>
<dbReference type="Pfam" id="PF01545">
    <property type="entry name" value="Cation_efflux"/>
    <property type="match status" value="1"/>
</dbReference>
<feature type="transmembrane region" description="Helical" evidence="11">
    <location>
        <begin position="216"/>
        <end position="235"/>
    </location>
</feature>
<dbReference type="GeneID" id="107226571"/>
<feature type="transmembrane region" description="Helical" evidence="11">
    <location>
        <begin position="79"/>
        <end position="100"/>
    </location>
</feature>
<dbReference type="GO" id="GO:0016020">
    <property type="term" value="C:membrane"/>
    <property type="evidence" value="ECO:0007669"/>
    <property type="project" value="UniProtKB-SubCell"/>
</dbReference>
<dbReference type="InParanoid" id="A0A6J0C8L9"/>
<dbReference type="GO" id="GO:0005794">
    <property type="term" value="C:Golgi apparatus"/>
    <property type="evidence" value="ECO:0007669"/>
    <property type="project" value="UniProtKB-SubCell"/>
</dbReference>
<dbReference type="InterPro" id="IPR052005">
    <property type="entry name" value="CDF_SLC30A"/>
</dbReference>
<keyword evidence="13" id="KW-1185">Reference proteome</keyword>
<evidence type="ECO:0000256" key="3">
    <source>
        <dbReference type="ARBA" id="ARBA00022692"/>
    </source>
</evidence>
<evidence type="ECO:0000256" key="8">
    <source>
        <dbReference type="ARBA" id="ARBA00023136"/>
    </source>
</evidence>
<accession>A0A6J0C8L9</accession>
<evidence type="ECO:0000256" key="1">
    <source>
        <dbReference type="ARBA" id="ARBA00004166"/>
    </source>
</evidence>
<dbReference type="InterPro" id="IPR027469">
    <property type="entry name" value="Cation_efflux_TMD_sf"/>
</dbReference>
<feature type="domain" description="Cation efflux protein transmembrane" evidence="12">
    <location>
        <begin position="175"/>
        <end position="313"/>
    </location>
</feature>
<sequence>MRIFASENNDNEFGGNDACDSMKYGNIEQAAALKYKVQIFKIFGQKKSKWILCLIVCNSIVVYELCEWANSTRSLALRAYANTVAFNVFALFVCLVSVWVSQNASSATPKDLPPAKKPLQNHTRSFSGSGYPHYKKNLAFHFPRHSISGPCLLQEVEVQREEPKVPIVSSLSILGLEKYEVLALLVSSCLALAAASLIAVEAFGRMKDQPTIHTGRLGLGSLLGIVTHVITVYSHRDAALDHVVCRALPCPTLKGYNPIFGGNVLGAAILCGTHLLIHYWDIFVVDTAATLVLVGLVATSMLPLAFYTASIILQKLPHYMGQQLDKCLREALNIDGVLEFRNERFWTQSFGKLAGTVQVRIRRDANESHVLERVVEGLSRIVTTLTVQEFRETPQAKLEAQNCTEYYINELLPNAVGERKKTNPSKKRSEADDVETVSIDDILGVEKEPVRTFSSPGKSEANFVSKPRTITIYQNKNVEGQKNYLFNPHRNNENALIVGSNVDEDRFTGCTIGFVG</sequence>
<evidence type="ECO:0000256" key="10">
    <source>
        <dbReference type="ARBA" id="ARBA00045455"/>
    </source>
</evidence>
<dbReference type="Gene3D" id="1.20.1510.10">
    <property type="entry name" value="Cation efflux protein transmembrane domain"/>
    <property type="match status" value="1"/>
</dbReference>
<organism evidence="14">
    <name type="scientific">Neodiprion lecontei</name>
    <name type="common">Redheaded pine sawfly</name>
    <dbReference type="NCBI Taxonomy" id="441921"/>
    <lineage>
        <taxon>Eukaryota</taxon>
        <taxon>Metazoa</taxon>
        <taxon>Ecdysozoa</taxon>
        <taxon>Arthropoda</taxon>
        <taxon>Hexapoda</taxon>
        <taxon>Insecta</taxon>
        <taxon>Pterygota</taxon>
        <taxon>Neoptera</taxon>
        <taxon>Endopterygota</taxon>
        <taxon>Hymenoptera</taxon>
        <taxon>Tenthredinoidea</taxon>
        <taxon>Diprionidae</taxon>
        <taxon>Diprioninae</taxon>
        <taxon>Neodiprion</taxon>
    </lineage>
</organism>
<keyword evidence="8 11" id="KW-0472">Membrane</keyword>
<dbReference type="SUPFAM" id="SSF161111">
    <property type="entry name" value="Cation efflux protein transmembrane domain-like"/>
    <property type="match status" value="1"/>
</dbReference>
<dbReference type="GO" id="GO:0006829">
    <property type="term" value="P:zinc ion transport"/>
    <property type="evidence" value="ECO:0007669"/>
    <property type="project" value="TreeGrafter"/>
</dbReference>
<evidence type="ECO:0000256" key="9">
    <source>
        <dbReference type="ARBA" id="ARBA00038600"/>
    </source>
</evidence>
<feature type="transmembrane region" description="Helical" evidence="11">
    <location>
        <begin position="255"/>
        <end position="277"/>
    </location>
</feature>
<evidence type="ECO:0000256" key="4">
    <source>
        <dbReference type="ARBA" id="ARBA00022833"/>
    </source>
</evidence>
<dbReference type="AlphaFoldDB" id="A0A6J0C8L9"/>
<evidence type="ECO:0000256" key="2">
    <source>
        <dbReference type="ARBA" id="ARBA00022448"/>
    </source>
</evidence>
<dbReference type="InterPro" id="IPR058533">
    <property type="entry name" value="Cation_efflux_TM"/>
</dbReference>